<accession>A0A1Y2GKN3</accession>
<evidence type="ECO:0000313" key="1">
    <source>
        <dbReference type="EMBL" id="ORZ13762.1"/>
    </source>
</evidence>
<reference evidence="1 2" key="1">
    <citation type="submission" date="2016-07" db="EMBL/GenBank/DDBJ databases">
        <title>Pervasive Adenine N6-methylation of Active Genes in Fungi.</title>
        <authorList>
            <consortium name="DOE Joint Genome Institute"/>
            <person name="Mondo S.J."/>
            <person name="Dannebaum R.O."/>
            <person name="Kuo R.C."/>
            <person name="Labutti K."/>
            <person name="Haridas S."/>
            <person name="Kuo A."/>
            <person name="Salamov A."/>
            <person name="Ahrendt S.R."/>
            <person name="Lipzen A."/>
            <person name="Sullivan W."/>
            <person name="Andreopoulos W.B."/>
            <person name="Clum A."/>
            <person name="Lindquist E."/>
            <person name="Daum C."/>
            <person name="Ramamoorthy G.K."/>
            <person name="Gryganskyi A."/>
            <person name="Culley D."/>
            <person name="Magnuson J.K."/>
            <person name="James T.Y."/>
            <person name="O'Malley M.A."/>
            <person name="Stajich J.E."/>
            <person name="Spatafora J.W."/>
            <person name="Visel A."/>
            <person name="Grigoriev I.V."/>
        </authorList>
    </citation>
    <scope>NUCLEOTIDE SEQUENCE [LARGE SCALE GENOMIC DNA]</scope>
    <source>
        <strain evidence="1 2">NRRL 3116</strain>
    </source>
</reference>
<dbReference type="RefSeq" id="XP_021880546.1">
    <property type="nucleotide sequence ID" value="XM_022026587.1"/>
</dbReference>
<comment type="caution">
    <text evidence="1">The sequence shown here is derived from an EMBL/GenBank/DDBJ whole genome shotgun (WGS) entry which is preliminary data.</text>
</comment>
<dbReference type="Proteomes" id="UP000193648">
    <property type="component" value="Unassembled WGS sequence"/>
</dbReference>
<dbReference type="EMBL" id="MCFF01000022">
    <property type="protein sequence ID" value="ORZ13762.1"/>
    <property type="molecule type" value="Genomic_DNA"/>
</dbReference>
<gene>
    <name evidence="1" type="ORF">BCR41DRAFT_371284</name>
</gene>
<dbReference type="AlphaFoldDB" id="A0A1Y2GKN3"/>
<keyword evidence="2" id="KW-1185">Reference proteome</keyword>
<evidence type="ECO:0000313" key="2">
    <source>
        <dbReference type="Proteomes" id="UP000193648"/>
    </source>
</evidence>
<name>A0A1Y2GKN3_9FUNG</name>
<sequence length="103" mass="11749">MSPTVDELESTARNKHTNDIKQMWLLVDNQDYLPNVQKGWTFIRGPPHPPMVTTNTGKGNTVNHLKSVAQYLRNTVTIKCSLERKGDYLLKPPQHIDLLPMPD</sequence>
<proteinExistence type="predicted"/>
<protein>
    <submittedName>
        <fullName evidence="1">Uncharacterized protein</fullName>
    </submittedName>
</protein>
<organism evidence="1 2">
    <name type="scientific">Lobosporangium transversale</name>
    <dbReference type="NCBI Taxonomy" id="64571"/>
    <lineage>
        <taxon>Eukaryota</taxon>
        <taxon>Fungi</taxon>
        <taxon>Fungi incertae sedis</taxon>
        <taxon>Mucoromycota</taxon>
        <taxon>Mortierellomycotina</taxon>
        <taxon>Mortierellomycetes</taxon>
        <taxon>Mortierellales</taxon>
        <taxon>Mortierellaceae</taxon>
        <taxon>Lobosporangium</taxon>
    </lineage>
</organism>
<dbReference type="InParanoid" id="A0A1Y2GKN3"/>
<dbReference type="GeneID" id="33568430"/>